<proteinExistence type="inferred from homology"/>
<dbReference type="KEGG" id="htl:HPTL_0840"/>
<dbReference type="InterPro" id="IPR000086">
    <property type="entry name" value="NUDIX_hydrolase_dom"/>
</dbReference>
<evidence type="ECO:0000259" key="5">
    <source>
        <dbReference type="PROSITE" id="PS51462"/>
    </source>
</evidence>
<dbReference type="GO" id="GO:0004787">
    <property type="term" value="F:thiamine diphosphate phosphatase activity"/>
    <property type="evidence" value="ECO:0007669"/>
    <property type="project" value="InterPro"/>
</dbReference>
<keyword evidence="8" id="KW-1185">Reference proteome</keyword>
<comment type="subunit">
    <text evidence="2 4">Monomer.</text>
</comment>
<dbReference type="RefSeq" id="WP_119334881.1">
    <property type="nucleotide sequence ID" value="NZ_AP018558.1"/>
</dbReference>
<dbReference type="EMBL" id="AP018558">
    <property type="protein sequence ID" value="BBD77108.1"/>
    <property type="molecule type" value="Genomic_DNA"/>
</dbReference>
<keyword evidence="4" id="KW-0378">Hydrolase</keyword>
<dbReference type="SUPFAM" id="SSF55811">
    <property type="entry name" value="Nudix"/>
    <property type="match status" value="1"/>
</dbReference>
<keyword evidence="4" id="KW-0460">Magnesium</keyword>
<evidence type="ECO:0000256" key="2">
    <source>
        <dbReference type="ARBA" id="ARBA00011245"/>
    </source>
</evidence>
<evidence type="ECO:0000256" key="1">
    <source>
        <dbReference type="ARBA" id="ARBA00007608"/>
    </source>
</evidence>
<evidence type="ECO:0000256" key="4">
    <source>
        <dbReference type="RuleBase" id="RU364043"/>
    </source>
</evidence>
<comment type="similarity">
    <text evidence="1 4">Belongs to the Nudix hydrolase family. NudJ subfamily.</text>
</comment>
<evidence type="ECO:0000313" key="8">
    <source>
        <dbReference type="Proteomes" id="UP000262004"/>
    </source>
</evidence>
<protein>
    <recommendedName>
        <fullName evidence="3 4">Phosphatase NudJ</fullName>
        <ecNumber evidence="4">3.6.1.-</ecNumber>
    </recommendedName>
</protein>
<organism evidence="6">
    <name type="scientific">Hydrogenophilus thermoluteolus</name>
    <name type="common">Pseudomonas hydrogenothermophila</name>
    <dbReference type="NCBI Taxonomy" id="297"/>
    <lineage>
        <taxon>Bacteria</taxon>
        <taxon>Pseudomonadati</taxon>
        <taxon>Pseudomonadota</taxon>
        <taxon>Hydrogenophilia</taxon>
        <taxon>Hydrogenophilales</taxon>
        <taxon>Hydrogenophilaceae</taxon>
        <taxon>Hydrogenophilus</taxon>
    </lineage>
</organism>
<dbReference type="PANTHER" id="PTHR43222">
    <property type="entry name" value="NUDIX HYDROLASE 23"/>
    <property type="match status" value="1"/>
</dbReference>
<dbReference type="AlphaFoldDB" id="Q9WXC6"/>
<evidence type="ECO:0000313" key="7">
    <source>
        <dbReference type="EMBL" id="BBD77108.1"/>
    </source>
</evidence>
<dbReference type="GO" id="GO:0017110">
    <property type="term" value="F:nucleoside diphosphate phosphatase activity"/>
    <property type="evidence" value="ECO:0007669"/>
    <property type="project" value="InterPro"/>
</dbReference>
<dbReference type="EC" id="3.6.1.-" evidence="4"/>
<dbReference type="PANTHER" id="PTHR43222:SF11">
    <property type="entry name" value="PHOSPHATASE NUDJ"/>
    <property type="match status" value="1"/>
</dbReference>
<reference evidence="6" key="1">
    <citation type="submission" date="1998-10" db="EMBL/GenBank/DDBJ databases">
        <title>Analysis of the genes located upstream and downstream of RubisCO genes in thermophilic hydrogen-oxidizing bacterium, Hydrogenophilus thermoluteolus.</title>
        <authorList>
            <person name="Hayashi N.R."/>
            <person name="Terazono K."/>
            <person name="Yokoyama K."/>
            <person name="Kodama T."/>
            <person name="Igarashi Y."/>
        </authorList>
    </citation>
    <scope>NUCLEOTIDE SEQUENCE</scope>
    <source>
        <strain evidence="6">TH-1</strain>
    </source>
</reference>
<reference evidence="7 8" key="2">
    <citation type="submission" date="2018-04" db="EMBL/GenBank/DDBJ databases">
        <title>Complete genome sequence of Hydrogenophilus thermoluteolus TH-1.</title>
        <authorList>
            <person name="Arai H."/>
        </authorList>
    </citation>
    <scope>NUCLEOTIDE SEQUENCE [LARGE SCALE GENOMIC DNA]</scope>
    <source>
        <strain evidence="7 8">TH-1</strain>
    </source>
</reference>
<dbReference type="EMBL" id="AB018741">
    <property type="protein sequence ID" value="BAA76604.1"/>
    <property type="molecule type" value="Genomic_DNA"/>
</dbReference>
<evidence type="ECO:0000313" key="6">
    <source>
        <dbReference type="EMBL" id="BAA76604.1"/>
    </source>
</evidence>
<dbReference type="InterPro" id="IPR015797">
    <property type="entry name" value="NUDIX_hydrolase-like_dom_sf"/>
</dbReference>
<dbReference type="Pfam" id="PF00293">
    <property type="entry name" value="NUDIX"/>
    <property type="match status" value="1"/>
</dbReference>
<accession>Q9WXC6</accession>
<dbReference type="Gene3D" id="3.90.79.10">
    <property type="entry name" value="Nucleoside Triphosphate Pyrophosphohydrolase"/>
    <property type="match status" value="1"/>
</dbReference>
<dbReference type="InterPro" id="IPR033713">
    <property type="entry name" value="NudJ"/>
</dbReference>
<dbReference type="OrthoDB" id="8594221at2"/>
<gene>
    <name evidence="6" type="primary">orfU1</name>
    <name evidence="4" type="synonym">nudJ</name>
    <name evidence="7" type="ORF">HPTL_0840</name>
</gene>
<dbReference type="Proteomes" id="UP000262004">
    <property type="component" value="Chromosome"/>
</dbReference>
<name>Q9WXC6_HYDTE</name>
<feature type="domain" description="Nudix hydrolase" evidence="5">
    <location>
        <begin position="4"/>
        <end position="133"/>
    </location>
</feature>
<dbReference type="PROSITE" id="PS51462">
    <property type="entry name" value="NUDIX"/>
    <property type="match status" value="1"/>
</dbReference>
<dbReference type="CDD" id="cd03675">
    <property type="entry name" value="NUDIX_Hydrolase"/>
    <property type="match status" value="1"/>
</dbReference>
<sequence>MSERWRPGLTVAAVIEREGQFLLVEEETPEGVRFNQPAGHVEPGETLVAAVVRETLEETRFHFTPKAVVGVYLWQKPGSETAYLRFAFSGQLGTEEPNRALDSGIIRPVWLSRDEVAALAQAGRTRSPLVLAVIDDWLAGRRYSLDVVRLWRDGVGLVV</sequence>
<dbReference type="GO" id="GO:0017111">
    <property type="term" value="F:ribonucleoside triphosphate phosphatase activity"/>
    <property type="evidence" value="ECO:0007669"/>
    <property type="project" value="InterPro"/>
</dbReference>
<comment type="cofactor">
    <cofactor evidence="4">
        <name>Mg(2+)</name>
        <dbReference type="ChEBI" id="CHEBI:18420"/>
    </cofactor>
</comment>
<evidence type="ECO:0000256" key="3">
    <source>
        <dbReference type="ARBA" id="ARBA00015552"/>
    </source>
</evidence>